<name>A0AAV1NN41_SCOSC</name>
<reference evidence="2 3" key="1">
    <citation type="submission" date="2024-01" db="EMBL/GenBank/DDBJ databases">
        <authorList>
            <person name="Alioto T."/>
            <person name="Alioto T."/>
            <person name="Gomez Garrido J."/>
        </authorList>
    </citation>
    <scope>NUCLEOTIDE SEQUENCE [LARGE SCALE GENOMIC DNA]</scope>
</reference>
<dbReference type="Proteomes" id="UP001314229">
    <property type="component" value="Unassembled WGS sequence"/>
</dbReference>
<evidence type="ECO:0000313" key="2">
    <source>
        <dbReference type="EMBL" id="CAK6960209.1"/>
    </source>
</evidence>
<dbReference type="EMBL" id="CAWUFR010000044">
    <property type="protein sequence ID" value="CAK6960209.1"/>
    <property type="molecule type" value="Genomic_DNA"/>
</dbReference>
<evidence type="ECO:0000259" key="1">
    <source>
        <dbReference type="Pfam" id="PF09813"/>
    </source>
</evidence>
<gene>
    <name evidence="2" type="ORF">FSCOSCO3_A026666</name>
</gene>
<dbReference type="InterPro" id="IPR018628">
    <property type="entry name" value="Coa3_CC"/>
</dbReference>
<organism evidence="2 3">
    <name type="scientific">Scomber scombrus</name>
    <name type="common">Atlantic mackerel</name>
    <name type="synonym">Scomber vernalis</name>
    <dbReference type="NCBI Taxonomy" id="13677"/>
    <lineage>
        <taxon>Eukaryota</taxon>
        <taxon>Metazoa</taxon>
        <taxon>Chordata</taxon>
        <taxon>Craniata</taxon>
        <taxon>Vertebrata</taxon>
        <taxon>Euteleostomi</taxon>
        <taxon>Actinopterygii</taxon>
        <taxon>Neopterygii</taxon>
        <taxon>Teleostei</taxon>
        <taxon>Neoteleostei</taxon>
        <taxon>Acanthomorphata</taxon>
        <taxon>Pelagiaria</taxon>
        <taxon>Scombriformes</taxon>
        <taxon>Scombridae</taxon>
        <taxon>Scomber</taxon>
    </lineage>
</organism>
<dbReference type="AlphaFoldDB" id="A0AAV1NN41"/>
<comment type="caution">
    <text evidence="2">The sequence shown here is derived from an EMBL/GenBank/DDBJ whole genome shotgun (WGS) entry which is preliminary data.</text>
</comment>
<protein>
    <submittedName>
        <fullName evidence="2">Cytochrome c oxidase assembly factor 3 homolog, mitochondrial</fullName>
    </submittedName>
</protein>
<proteinExistence type="predicted"/>
<sequence>MAEKGETGSSKPTLTAAEKQLYRSRQELNYMKQQAARIRSRNLMTGLAIGAFVVGMSTPSCPSNRREL</sequence>
<dbReference type="Pfam" id="PF09813">
    <property type="entry name" value="Coa3_cc"/>
    <property type="match status" value="1"/>
</dbReference>
<feature type="domain" description="Cytochrome c oxidase assembly factor 3 mitochondrial coiled-coil" evidence="1">
    <location>
        <begin position="30"/>
        <end position="56"/>
    </location>
</feature>
<evidence type="ECO:0000313" key="3">
    <source>
        <dbReference type="Proteomes" id="UP001314229"/>
    </source>
</evidence>
<keyword evidence="3" id="KW-1185">Reference proteome</keyword>
<accession>A0AAV1NN41</accession>